<feature type="compositionally biased region" description="Basic and acidic residues" evidence="1">
    <location>
        <begin position="91"/>
        <end position="108"/>
    </location>
</feature>
<accession>A0ABD2AYN0</accession>
<reference evidence="2 3" key="1">
    <citation type="journal article" date="2024" name="Ann. Entomol. Soc. Am.">
        <title>Genomic analyses of the southern and eastern yellowjacket wasps (Hymenoptera: Vespidae) reveal evolutionary signatures of social life.</title>
        <authorList>
            <person name="Catto M.A."/>
            <person name="Caine P.B."/>
            <person name="Orr S.E."/>
            <person name="Hunt B.G."/>
            <person name="Goodisman M.A.D."/>
        </authorList>
    </citation>
    <scope>NUCLEOTIDE SEQUENCE [LARGE SCALE GENOMIC DNA]</scope>
    <source>
        <strain evidence="2">232</strain>
        <tissue evidence="2">Head and thorax</tissue>
    </source>
</reference>
<evidence type="ECO:0000313" key="3">
    <source>
        <dbReference type="Proteomes" id="UP001607303"/>
    </source>
</evidence>
<evidence type="ECO:0000313" key="2">
    <source>
        <dbReference type="EMBL" id="KAL2725718.1"/>
    </source>
</evidence>
<feature type="region of interest" description="Disordered" evidence="1">
    <location>
        <begin position="1"/>
        <end position="41"/>
    </location>
</feature>
<evidence type="ECO:0000256" key="1">
    <source>
        <dbReference type="SAM" id="MobiDB-lite"/>
    </source>
</evidence>
<gene>
    <name evidence="2" type="ORF">V1477_018156</name>
</gene>
<dbReference type="AlphaFoldDB" id="A0ABD2AYN0"/>
<proteinExistence type="predicted"/>
<dbReference type="EMBL" id="JAYRBN010000110">
    <property type="protein sequence ID" value="KAL2725718.1"/>
    <property type="molecule type" value="Genomic_DNA"/>
</dbReference>
<protein>
    <submittedName>
        <fullName evidence="2">Uncharacterized protein</fullName>
    </submittedName>
</protein>
<keyword evidence="3" id="KW-1185">Reference proteome</keyword>
<comment type="caution">
    <text evidence="2">The sequence shown here is derived from an EMBL/GenBank/DDBJ whole genome shotgun (WGS) entry which is preliminary data.</text>
</comment>
<name>A0ABD2AYN0_VESMC</name>
<sequence length="116" mass="13265">MRASSQIRFESAFSKGTRNVEHTCNGSEEGDGRVPEKGERERSYLVLLGPRFPRLGSTNFRLSTTARRESICILELCGRKRMQERKRKMKGKVDACDKEEEQTARENSGRVNPSTR</sequence>
<feature type="region of interest" description="Disordered" evidence="1">
    <location>
        <begin position="83"/>
        <end position="116"/>
    </location>
</feature>
<feature type="compositionally biased region" description="Polar residues" evidence="1">
    <location>
        <begin position="1"/>
        <end position="26"/>
    </location>
</feature>
<dbReference type="Proteomes" id="UP001607303">
    <property type="component" value="Unassembled WGS sequence"/>
</dbReference>
<feature type="compositionally biased region" description="Basic and acidic residues" evidence="1">
    <location>
        <begin position="30"/>
        <end position="41"/>
    </location>
</feature>
<organism evidence="2 3">
    <name type="scientific">Vespula maculifrons</name>
    <name type="common">Eastern yellow jacket</name>
    <name type="synonym">Wasp</name>
    <dbReference type="NCBI Taxonomy" id="7453"/>
    <lineage>
        <taxon>Eukaryota</taxon>
        <taxon>Metazoa</taxon>
        <taxon>Ecdysozoa</taxon>
        <taxon>Arthropoda</taxon>
        <taxon>Hexapoda</taxon>
        <taxon>Insecta</taxon>
        <taxon>Pterygota</taxon>
        <taxon>Neoptera</taxon>
        <taxon>Endopterygota</taxon>
        <taxon>Hymenoptera</taxon>
        <taxon>Apocrita</taxon>
        <taxon>Aculeata</taxon>
        <taxon>Vespoidea</taxon>
        <taxon>Vespidae</taxon>
        <taxon>Vespinae</taxon>
        <taxon>Vespula</taxon>
    </lineage>
</organism>